<dbReference type="PANTHER" id="PTHR24410:SF23">
    <property type="entry name" value="BTB DOMAIN-CONTAINING PROTEIN-RELATED"/>
    <property type="match status" value="1"/>
</dbReference>
<reference evidence="3 4" key="1">
    <citation type="submission" date="2018-08" db="EMBL/GenBank/DDBJ databases">
        <title>Genome and evolution of the arbuscular mycorrhizal fungus Diversispora epigaea (formerly Glomus versiforme) and its bacterial endosymbionts.</title>
        <authorList>
            <person name="Sun X."/>
            <person name="Fei Z."/>
            <person name="Harrison M."/>
        </authorList>
    </citation>
    <scope>NUCLEOTIDE SEQUENCE [LARGE SCALE GENOMIC DNA]</scope>
    <source>
        <strain evidence="3 4">IT104</strain>
    </source>
</reference>
<dbReference type="PANTHER" id="PTHR24410">
    <property type="entry name" value="HL07962P-RELATED"/>
    <property type="match status" value="1"/>
</dbReference>
<evidence type="ECO:0000313" key="3">
    <source>
        <dbReference type="EMBL" id="RHZ71573.1"/>
    </source>
</evidence>
<gene>
    <name evidence="3" type="ORF">Glove_256g118</name>
</gene>
<dbReference type="OrthoDB" id="1022638at2759"/>
<dbReference type="Pfam" id="PF07534">
    <property type="entry name" value="TLD"/>
    <property type="match status" value="1"/>
</dbReference>
<evidence type="ECO:0000259" key="1">
    <source>
        <dbReference type="PROSITE" id="PS50097"/>
    </source>
</evidence>
<dbReference type="AlphaFoldDB" id="A0A397IET5"/>
<dbReference type="Gene3D" id="1.25.40.420">
    <property type="match status" value="2"/>
</dbReference>
<dbReference type="Proteomes" id="UP000266861">
    <property type="component" value="Unassembled WGS sequence"/>
</dbReference>
<sequence length="674" mass="78851">MLYSTSTQFYDRLSNDLIQLRKSGVDYDVSIEVGKEDANIYKVHSNILKSRSPYFKKKFNEISFNENHVKLLKFPNISANVFDFVIKYIYGGKFSLEKLENSVIFDLLIASNELELDELVEHLQTHLINNCASWLSQKSNQIYRISYQVKNLKIIRDFCNDIITKYPNSIFESENFHSLPEDALISILKRDDLQLEESKIWEYVIRWGKAKNPNLPISLKEWTSDNFLSLKETLNQCLKHISPYFKKKFNEISFNENHVKLLKFPNISANVFDFVIKYIYGGKFSLEKLENSVIFDLLIASNELELDELVEHLQTHLISNCASWLSQKSNQIYRKSYQVKNLEDLYNNIISKYSNSIFESENFHSLPEDALISILKRDDLQLEESKIWEYVIQWGKAKNPNLPISLKEWTSDNFLSLKETLNQCLQQIRYFSISGEDVVEKIYPYQQLLGHQLFSDINIKLITPTKPISSTVLPLRKISNTKLLTRISNIMTNENAHEISSWIDRKEIPYIENNPYEFKLLVRGSRDGFDVKTIYNICDKVSNTIIVLKVKGTREVLGGFNPLEWDNNNDKWERAEDSFVFSLKTAYMKNSILSRVDADGSAIYNFPNQLELCFSVDLCLRGNLKTEKKCYCANGDYSKPIRSREFISPSFFPCFEKYFFSVEEYEVFKILLRK</sequence>
<evidence type="ECO:0008006" key="5">
    <source>
        <dbReference type="Google" id="ProtNLM"/>
    </source>
</evidence>
<dbReference type="Pfam" id="PF07707">
    <property type="entry name" value="BACK"/>
    <property type="match status" value="2"/>
</dbReference>
<dbReference type="InterPro" id="IPR000210">
    <property type="entry name" value="BTB/POZ_dom"/>
</dbReference>
<dbReference type="Pfam" id="PF00651">
    <property type="entry name" value="BTB"/>
    <property type="match status" value="2"/>
</dbReference>
<evidence type="ECO:0000259" key="2">
    <source>
        <dbReference type="PROSITE" id="PS51886"/>
    </source>
</evidence>
<keyword evidence="4" id="KW-1185">Reference proteome</keyword>
<dbReference type="PROSITE" id="PS51886">
    <property type="entry name" value="TLDC"/>
    <property type="match status" value="1"/>
</dbReference>
<organism evidence="3 4">
    <name type="scientific">Diversispora epigaea</name>
    <dbReference type="NCBI Taxonomy" id="1348612"/>
    <lineage>
        <taxon>Eukaryota</taxon>
        <taxon>Fungi</taxon>
        <taxon>Fungi incertae sedis</taxon>
        <taxon>Mucoromycota</taxon>
        <taxon>Glomeromycotina</taxon>
        <taxon>Glomeromycetes</taxon>
        <taxon>Diversisporales</taxon>
        <taxon>Diversisporaceae</taxon>
        <taxon>Diversispora</taxon>
    </lineage>
</organism>
<dbReference type="PROSITE" id="PS50097">
    <property type="entry name" value="BTB"/>
    <property type="match status" value="2"/>
</dbReference>
<proteinExistence type="predicted"/>
<dbReference type="EMBL" id="PQFF01000234">
    <property type="protein sequence ID" value="RHZ71573.1"/>
    <property type="molecule type" value="Genomic_DNA"/>
</dbReference>
<protein>
    <recommendedName>
        <fullName evidence="5">BTB domain-containing protein</fullName>
    </recommendedName>
</protein>
<dbReference type="InterPro" id="IPR011333">
    <property type="entry name" value="SKP1/BTB/POZ_sf"/>
</dbReference>
<dbReference type="SMART" id="SM00225">
    <property type="entry name" value="BTB"/>
    <property type="match status" value="2"/>
</dbReference>
<dbReference type="InterPro" id="IPR006571">
    <property type="entry name" value="TLDc_dom"/>
</dbReference>
<feature type="domain" description="BTB" evidence="1">
    <location>
        <begin position="27"/>
        <end position="98"/>
    </location>
</feature>
<dbReference type="InterPro" id="IPR051481">
    <property type="entry name" value="BTB-POZ/Galectin-3-binding"/>
</dbReference>
<dbReference type="CDD" id="cd18186">
    <property type="entry name" value="BTB_POZ_ZBTB_KLHL-like"/>
    <property type="match status" value="2"/>
</dbReference>
<feature type="domain" description="BTB" evidence="1">
    <location>
        <begin position="213"/>
        <end position="288"/>
    </location>
</feature>
<accession>A0A397IET5</accession>
<evidence type="ECO:0000313" key="4">
    <source>
        <dbReference type="Proteomes" id="UP000266861"/>
    </source>
</evidence>
<dbReference type="SUPFAM" id="SSF54695">
    <property type="entry name" value="POZ domain"/>
    <property type="match status" value="2"/>
</dbReference>
<name>A0A397IET5_9GLOM</name>
<comment type="caution">
    <text evidence="3">The sequence shown here is derived from an EMBL/GenBank/DDBJ whole genome shotgun (WGS) entry which is preliminary data.</text>
</comment>
<feature type="domain" description="TLDc" evidence="2">
    <location>
        <begin position="489"/>
        <end position="671"/>
    </location>
</feature>
<dbReference type="Gene3D" id="3.30.710.10">
    <property type="entry name" value="Potassium Channel Kv1.1, Chain A"/>
    <property type="match status" value="2"/>
</dbReference>
<dbReference type="InterPro" id="IPR011705">
    <property type="entry name" value="BACK"/>
</dbReference>